<accession>A0A378LUA8</accession>
<dbReference type="GO" id="GO:0015628">
    <property type="term" value="P:protein secretion by the type II secretion system"/>
    <property type="evidence" value="ECO:0007669"/>
    <property type="project" value="InterPro"/>
</dbReference>
<dbReference type="Gene3D" id="3.55.40.10">
    <property type="entry name" value="minor pseudopilin epsh domain"/>
    <property type="match status" value="1"/>
</dbReference>
<evidence type="ECO:0000256" key="1">
    <source>
        <dbReference type="ARBA" id="ARBA00004377"/>
    </source>
</evidence>
<keyword evidence="3" id="KW-1003">Cell membrane</keyword>
<name>A0A378LUA8_9GAMM</name>
<gene>
    <name evidence="13" type="ORF">NCTC11532_01604</name>
</gene>
<evidence type="ECO:0000313" key="13">
    <source>
        <dbReference type="EMBL" id="STY29418.1"/>
    </source>
</evidence>
<evidence type="ECO:0000256" key="8">
    <source>
        <dbReference type="ARBA" id="ARBA00023136"/>
    </source>
</evidence>
<feature type="domain" description="General secretion pathway GspH" evidence="12">
    <location>
        <begin position="43"/>
        <end position="150"/>
    </location>
</feature>
<dbReference type="AlphaFoldDB" id="A0A378LUA8"/>
<dbReference type="EMBL" id="UGPB01000001">
    <property type="protein sequence ID" value="STY29418.1"/>
    <property type="molecule type" value="Genomic_DNA"/>
</dbReference>
<sequence>MKIKGLTLIELLVTSSLLLSLSIIGISSYFYFMKKNEQNALIDEIRTAVQYAKIQAILSGKPVYLSPLDATSSWSKGMVLKSINKRNKNLELINQWTWNFPRWDLHWIGVRSTNSITFSTYPGQAISNGHFILTNKKTHEQIKIILNRIGRVKVSNNL</sequence>
<dbReference type="Pfam" id="PF12019">
    <property type="entry name" value="GspH"/>
    <property type="match status" value="1"/>
</dbReference>
<keyword evidence="4" id="KW-0488">Methylation</keyword>
<reference evidence="13 14" key="1">
    <citation type="submission" date="2018-06" db="EMBL/GenBank/DDBJ databases">
        <authorList>
            <consortium name="Pathogen Informatics"/>
            <person name="Doyle S."/>
        </authorList>
    </citation>
    <scope>NUCLEOTIDE SEQUENCE [LARGE SCALE GENOMIC DNA]</scope>
    <source>
        <strain evidence="13 14">NCTC11532</strain>
    </source>
</reference>
<comment type="subcellular location">
    <subcellularLocation>
        <location evidence="1">Cell inner membrane</location>
        <topology evidence="1">Single-pass membrane protein</topology>
    </subcellularLocation>
</comment>
<evidence type="ECO:0000256" key="2">
    <source>
        <dbReference type="ARBA" id="ARBA00021549"/>
    </source>
</evidence>
<keyword evidence="7 11" id="KW-1133">Transmembrane helix</keyword>
<dbReference type="InterPro" id="IPR012902">
    <property type="entry name" value="N_methyl_site"/>
</dbReference>
<evidence type="ECO:0000256" key="11">
    <source>
        <dbReference type="SAM" id="Phobius"/>
    </source>
</evidence>
<dbReference type="RefSeq" id="WP_031565578.1">
    <property type="nucleotide sequence ID" value="NZ_CAAAIS010000003.1"/>
</dbReference>
<comment type="similarity">
    <text evidence="9">Belongs to the GSP H family.</text>
</comment>
<dbReference type="InterPro" id="IPR022346">
    <property type="entry name" value="T2SS_GspH"/>
</dbReference>
<evidence type="ECO:0000313" key="14">
    <source>
        <dbReference type="Proteomes" id="UP000255297"/>
    </source>
</evidence>
<organism evidence="13 14">
    <name type="scientific">Legionella wadsworthii</name>
    <dbReference type="NCBI Taxonomy" id="28088"/>
    <lineage>
        <taxon>Bacteria</taxon>
        <taxon>Pseudomonadati</taxon>
        <taxon>Pseudomonadota</taxon>
        <taxon>Gammaproteobacteria</taxon>
        <taxon>Legionellales</taxon>
        <taxon>Legionellaceae</taxon>
        <taxon>Legionella</taxon>
    </lineage>
</organism>
<evidence type="ECO:0000256" key="7">
    <source>
        <dbReference type="ARBA" id="ARBA00022989"/>
    </source>
</evidence>
<evidence type="ECO:0000256" key="6">
    <source>
        <dbReference type="ARBA" id="ARBA00022692"/>
    </source>
</evidence>
<evidence type="ECO:0000256" key="4">
    <source>
        <dbReference type="ARBA" id="ARBA00022481"/>
    </source>
</evidence>
<feature type="transmembrane region" description="Helical" evidence="11">
    <location>
        <begin position="12"/>
        <end position="32"/>
    </location>
</feature>
<evidence type="ECO:0000256" key="9">
    <source>
        <dbReference type="ARBA" id="ARBA00025772"/>
    </source>
</evidence>
<evidence type="ECO:0000256" key="10">
    <source>
        <dbReference type="ARBA" id="ARBA00030775"/>
    </source>
</evidence>
<keyword evidence="5" id="KW-0997">Cell inner membrane</keyword>
<evidence type="ECO:0000259" key="12">
    <source>
        <dbReference type="Pfam" id="PF12019"/>
    </source>
</evidence>
<dbReference type="SUPFAM" id="SSF54523">
    <property type="entry name" value="Pili subunits"/>
    <property type="match status" value="1"/>
</dbReference>
<dbReference type="PROSITE" id="PS00409">
    <property type="entry name" value="PROKAR_NTER_METHYL"/>
    <property type="match status" value="1"/>
</dbReference>
<keyword evidence="14" id="KW-1185">Reference proteome</keyword>
<keyword evidence="6 11" id="KW-0812">Transmembrane</keyword>
<evidence type="ECO:0000256" key="5">
    <source>
        <dbReference type="ARBA" id="ARBA00022519"/>
    </source>
</evidence>
<dbReference type="STRING" id="1122170.GCA_000701265_00883"/>
<keyword evidence="8 11" id="KW-0472">Membrane</keyword>
<dbReference type="GO" id="GO:0015627">
    <property type="term" value="C:type II protein secretion system complex"/>
    <property type="evidence" value="ECO:0007669"/>
    <property type="project" value="InterPro"/>
</dbReference>
<dbReference type="OrthoDB" id="2313614at2"/>
<dbReference type="Proteomes" id="UP000255297">
    <property type="component" value="Unassembled WGS sequence"/>
</dbReference>
<evidence type="ECO:0000256" key="3">
    <source>
        <dbReference type="ARBA" id="ARBA00022475"/>
    </source>
</evidence>
<dbReference type="GO" id="GO:0005886">
    <property type="term" value="C:plasma membrane"/>
    <property type="evidence" value="ECO:0007669"/>
    <property type="project" value="UniProtKB-SubCell"/>
</dbReference>
<proteinExistence type="inferred from homology"/>
<protein>
    <recommendedName>
        <fullName evidence="2">Type II secretion system protein H</fullName>
    </recommendedName>
    <alternativeName>
        <fullName evidence="10">General secretion pathway protein H</fullName>
    </alternativeName>
</protein>
<dbReference type="InterPro" id="IPR045584">
    <property type="entry name" value="Pilin-like"/>
</dbReference>